<dbReference type="GO" id="GO:0045936">
    <property type="term" value="P:negative regulation of phosphate metabolic process"/>
    <property type="evidence" value="ECO:0007669"/>
    <property type="project" value="InterPro"/>
</dbReference>
<dbReference type="GO" id="GO:0005737">
    <property type="term" value="C:cytoplasm"/>
    <property type="evidence" value="ECO:0007669"/>
    <property type="project" value="UniProtKB-SubCell"/>
</dbReference>
<dbReference type="PANTHER" id="PTHR42930">
    <property type="entry name" value="PHOSPHATE-SPECIFIC TRANSPORT SYSTEM ACCESSORY PROTEIN PHOU"/>
    <property type="match status" value="1"/>
</dbReference>
<sequence length="218" mass="24516">MRTYYDDILSQYTAKLSRMGVLVSQSLGKAMNAFQDKQVELAHEIIAMDSQINQQHQAIEQEAFSIIALQQPVADDLRLIIAVMQASNDLERIADHATNIAQGVIRLEGNFQTIPELDGMISQLFTIVEAMITGAIDAFIIDDEDLARQIAQRDDEVDACLAEIHEHTIQYMKSDRQLVRSGADYLYIANSLERIGDYMTNICERVLFKASSSQESLN</sequence>
<evidence type="ECO:0000256" key="3">
    <source>
        <dbReference type="ARBA" id="ARBA00011738"/>
    </source>
</evidence>
<protein>
    <recommendedName>
        <fullName evidence="7">Phosphate-specific transport system accessory protein PhoU</fullName>
    </recommendedName>
</protein>
<dbReference type="OrthoDB" id="9814256at2"/>
<comment type="subcellular location">
    <subcellularLocation>
        <location evidence="1 7">Cytoplasm</location>
    </subcellularLocation>
</comment>
<evidence type="ECO:0000256" key="4">
    <source>
        <dbReference type="ARBA" id="ARBA00022448"/>
    </source>
</evidence>
<dbReference type="STRING" id="89093.SAMN04488558_10972"/>
<evidence type="ECO:0000256" key="5">
    <source>
        <dbReference type="ARBA" id="ARBA00022490"/>
    </source>
</evidence>
<dbReference type="Pfam" id="PF01895">
    <property type="entry name" value="PhoU"/>
    <property type="match status" value="2"/>
</dbReference>
<keyword evidence="6 7" id="KW-0592">Phosphate transport</keyword>
<dbReference type="GO" id="GO:0006817">
    <property type="term" value="P:phosphate ion transport"/>
    <property type="evidence" value="ECO:0007669"/>
    <property type="project" value="UniProtKB-KW"/>
</dbReference>
<keyword evidence="4 7" id="KW-0813">Transport</keyword>
<evidence type="ECO:0000313" key="9">
    <source>
        <dbReference type="EMBL" id="SEQ38137.1"/>
    </source>
</evidence>
<evidence type="ECO:0000313" key="10">
    <source>
        <dbReference type="Proteomes" id="UP000198833"/>
    </source>
</evidence>
<evidence type="ECO:0000256" key="7">
    <source>
        <dbReference type="PIRNR" id="PIRNR003107"/>
    </source>
</evidence>
<dbReference type="InterPro" id="IPR028366">
    <property type="entry name" value="PhoU"/>
</dbReference>
<dbReference type="RefSeq" id="WP_092572443.1">
    <property type="nucleotide sequence ID" value="NZ_CP096206.2"/>
</dbReference>
<dbReference type="SUPFAM" id="SSF109755">
    <property type="entry name" value="PhoU-like"/>
    <property type="match status" value="1"/>
</dbReference>
<dbReference type="PIRSF" id="PIRSF003107">
    <property type="entry name" value="PhoU"/>
    <property type="match status" value="1"/>
</dbReference>
<organism evidence="9 10">
    <name type="scientific">Ignavigranum ruoffiae</name>
    <dbReference type="NCBI Taxonomy" id="89093"/>
    <lineage>
        <taxon>Bacteria</taxon>
        <taxon>Bacillati</taxon>
        <taxon>Bacillota</taxon>
        <taxon>Bacilli</taxon>
        <taxon>Lactobacillales</taxon>
        <taxon>Aerococcaceae</taxon>
        <taxon>Ignavigranum</taxon>
    </lineage>
</organism>
<comment type="function">
    <text evidence="7">Plays a role in the regulation of phosphate uptake.</text>
</comment>
<keyword evidence="10" id="KW-1185">Reference proteome</keyword>
<dbReference type="Gene3D" id="1.20.58.220">
    <property type="entry name" value="Phosphate transport system protein phou homolog 2, domain 2"/>
    <property type="match status" value="1"/>
</dbReference>
<dbReference type="Proteomes" id="UP000198833">
    <property type="component" value="Unassembled WGS sequence"/>
</dbReference>
<evidence type="ECO:0000259" key="8">
    <source>
        <dbReference type="Pfam" id="PF01895"/>
    </source>
</evidence>
<dbReference type="GO" id="GO:0030643">
    <property type="term" value="P:intracellular phosphate ion homeostasis"/>
    <property type="evidence" value="ECO:0007669"/>
    <property type="project" value="InterPro"/>
</dbReference>
<dbReference type="AlphaFoldDB" id="A0A1H9FJQ4"/>
<dbReference type="InterPro" id="IPR026022">
    <property type="entry name" value="PhoU_dom"/>
</dbReference>
<feature type="domain" description="PhoU" evidence="8">
    <location>
        <begin position="121"/>
        <end position="206"/>
    </location>
</feature>
<keyword evidence="5 7" id="KW-0963">Cytoplasm</keyword>
<evidence type="ECO:0000256" key="6">
    <source>
        <dbReference type="ARBA" id="ARBA00022592"/>
    </source>
</evidence>
<name>A0A1H9FJQ4_9LACT</name>
<evidence type="ECO:0000256" key="1">
    <source>
        <dbReference type="ARBA" id="ARBA00004496"/>
    </source>
</evidence>
<feature type="domain" description="PhoU" evidence="8">
    <location>
        <begin position="16"/>
        <end position="102"/>
    </location>
</feature>
<dbReference type="NCBIfam" id="TIGR02135">
    <property type="entry name" value="phoU_full"/>
    <property type="match status" value="1"/>
</dbReference>
<accession>A0A1H9FJQ4</accession>
<evidence type="ECO:0000256" key="2">
    <source>
        <dbReference type="ARBA" id="ARBA00008107"/>
    </source>
</evidence>
<proteinExistence type="inferred from homology"/>
<gene>
    <name evidence="9" type="ORF">SAMN04488558_10972</name>
</gene>
<reference evidence="9 10" key="1">
    <citation type="submission" date="2016-10" db="EMBL/GenBank/DDBJ databases">
        <authorList>
            <person name="de Groot N.N."/>
        </authorList>
    </citation>
    <scope>NUCLEOTIDE SEQUENCE [LARGE SCALE GENOMIC DNA]</scope>
    <source>
        <strain evidence="9 10">DSM 15695</strain>
    </source>
</reference>
<dbReference type="PANTHER" id="PTHR42930:SF3">
    <property type="entry name" value="PHOSPHATE-SPECIFIC TRANSPORT SYSTEM ACCESSORY PROTEIN PHOU"/>
    <property type="match status" value="1"/>
</dbReference>
<comment type="subunit">
    <text evidence="3 7">Homodimer.</text>
</comment>
<dbReference type="EMBL" id="FOEN01000009">
    <property type="protein sequence ID" value="SEQ38137.1"/>
    <property type="molecule type" value="Genomic_DNA"/>
</dbReference>
<comment type="similarity">
    <text evidence="2 7">Belongs to the PhoU family.</text>
</comment>
<dbReference type="FunFam" id="1.20.58.220:FF:000004">
    <property type="entry name" value="Phosphate-specific transport system accessory protein PhoU"/>
    <property type="match status" value="1"/>
</dbReference>
<dbReference type="InterPro" id="IPR038078">
    <property type="entry name" value="PhoU-like_sf"/>
</dbReference>